<dbReference type="SMART" id="SM00014">
    <property type="entry name" value="acidPPc"/>
    <property type="match status" value="1"/>
</dbReference>
<keyword evidence="1" id="KW-0472">Membrane</keyword>
<feature type="transmembrane region" description="Helical" evidence="1">
    <location>
        <begin position="125"/>
        <end position="142"/>
    </location>
</feature>
<dbReference type="InterPro" id="IPR000326">
    <property type="entry name" value="PAP2/HPO"/>
</dbReference>
<organism evidence="3 4">
    <name type="scientific">Roseburia inulinivorans</name>
    <dbReference type="NCBI Taxonomy" id="360807"/>
    <lineage>
        <taxon>Bacteria</taxon>
        <taxon>Bacillati</taxon>
        <taxon>Bacillota</taxon>
        <taxon>Clostridia</taxon>
        <taxon>Lachnospirales</taxon>
        <taxon>Lachnospiraceae</taxon>
        <taxon>Roseburia</taxon>
    </lineage>
</organism>
<dbReference type="AlphaFoldDB" id="A0A0M6WXW8"/>
<evidence type="ECO:0000259" key="2">
    <source>
        <dbReference type="SMART" id="SM00014"/>
    </source>
</evidence>
<protein>
    <submittedName>
        <fullName evidence="3">Membrane-associated phospholipid phosphatase</fullName>
    </submittedName>
</protein>
<dbReference type="Gene3D" id="1.20.144.10">
    <property type="entry name" value="Phosphatidic acid phosphatase type 2/haloperoxidase"/>
    <property type="match status" value="1"/>
</dbReference>
<feature type="transmembrane region" description="Helical" evidence="1">
    <location>
        <begin position="30"/>
        <end position="50"/>
    </location>
</feature>
<feature type="domain" description="Phosphatidic acid phosphatase type 2/haloperoxidase" evidence="2">
    <location>
        <begin position="57"/>
        <end position="165"/>
    </location>
</feature>
<dbReference type="PANTHER" id="PTHR14969:SF13">
    <property type="entry name" value="AT30094P"/>
    <property type="match status" value="1"/>
</dbReference>
<dbReference type="STRING" id="360807.ERS852392_01614"/>
<evidence type="ECO:0000313" key="4">
    <source>
        <dbReference type="Proteomes" id="UP000049828"/>
    </source>
</evidence>
<dbReference type="SUPFAM" id="SSF48317">
    <property type="entry name" value="Acid phosphatase/Vanadium-dependent haloperoxidase"/>
    <property type="match status" value="1"/>
</dbReference>
<dbReference type="EMBL" id="CVRS01000105">
    <property type="protein sequence ID" value="CRL42592.1"/>
    <property type="molecule type" value="Genomic_DNA"/>
</dbReference>
<keyword evidence="1" id="KW-0812">Transmembrane</keyword>
<dbReference type="Proteomes" id="UP000049828">
    <property type="component" value="Unassembled WGS sequence"/>
</dbReference>
<name>A0A0M6WXW8_9FIRM</name>
<keyword evidence="1" id="KW-1133">Transmembrane helix</keyword>
<evidence type="ECO:0000313" key="3">
    <source>
        <dbReference type="EMBL" id="CRL42592.1"/>
    </source>
</evidence>
<dbReference type="PANTHER" id="PTHR14969">
    <property type="entry name" value="SPHINGOSINE-1-PHOSPHATE PHOSPHOHYDROLASE"/>
    <property type="match status" value="1"/>
</dbReference>
<keyword evidence="4" id="KW-1185">Reference proteome</keyword>
<feature type="transmembrane region" description="Helical" evidence="1">
    <location>
        <begin position="149"/>
        <end position="167"/>
    </location>
</feature>
<gene>
    <name evidence="3" type="ORF">RIL183_07301</name>
</gene>
<accession>A0A0M6WXW8</accession>
<reference evidence="4" key="1">
    <citation type="submission" date="2015-05" db="EMBL/GenBank/DDBJ databases">
        <authorList>
            <consortium name="Pathogen Informatics"/>
        </authorList>
    </citation>
    <scope>NUCLEOTIDE SEQUENCE [LARGE SCALE GENOMIC DNA]</scope>
    <source>
        <strain evidence="4">L1-83</strain>
    </source>
</reference>
<sequence>MIFAMTKEQYIKITEPLRSNQERAKRVTSLNHMLTALVFCVYPLYLFMLFTDKNPWLWRAILVPAVSFVGLSVVRKIINAPRPYEKFDMPPVLEKDTKGKSFPSRHVFSVFIIAMTIFYEHPGAGVLLGIIGLLLGIVRVLVGVHEPKDIILGALAGIVCGIVGYYVI</sequence>
<dbReference type="InterPro" id="IPR036938">
    <property type="entry name" value="PAP2/HPO_sf"/>
</dbReference>
<feature type="transmembrane region" description="Helical" evidence="1">
    <location>
        <begin position="56"/>
        <end position="74"/>
    </location>
</feature>
<feature type="transmembrane region" description="Helical" evidence="1">
    <location>
        <begin position="102"/>
        <end position="119"/>
    </location>
</feature>
<proteinExistence type="predicted"/>
<evidence type="ECO:0000256" key="1">
    <source>
        <dbReference type="SAM" id="Phobius"/>
    </source>
</evidence>
<dbReference type="Pfam" id="PF01569">
    <property type="entry name" value="PAP2"/>
    <property type="match status" value="1"/>
</dbReference>